<gene>
    <name evidence="4" type="ORF">SETIT_2G047700v2</name>
</gene>
<dbReference type="EMBL" id="CM003529">
    <property type="protein sequence ID" value="RCV09670.1"/>
    <property type="molecule type" value="Genomic_DNA"/>
</dbReference>
<feature type="region of interest" description="Disordered" evidence="3">
    <location>
        <begin position="1"/>
        <end position="68"/>
    </location>
</feature>
<dbReference type="AlphaFoldDB" id="A0A368PXF5"/>
<reference evidence="4" key="1">
    <citation type="journal article" date="2012" name="Nat. Biotechnol.">
        <title>Reference genome sequence of the model plant Setaria.</title>
        <authorList>
            <person name="Bennetzen J.L."/>
            <person name="Schmutz J."/>
            <person name="Wang H."/>
            <person name="Percifield R."/>
            <person name="Hawkins J."/>
            <person name="Pontaroli A.C."/>
            <person name="Estep M."/>
            <person name="Feng L."/>
            <person name="Vaughn J.N."/>
            <person name="Grimwood J."/>
            <person name="Jenkins J."/>
            <person name="Barry K."/>
            <person name="Lindquist E."/>
            <person name="Hellsten U."/>
            <person name="Deshpande S."/>
            <person name="Wang X."/>
            <person name="Wu X."/>
            <person name="Mitros T."/>
            <person name="Triplett J."/>
            <person name="Yang X."/>
            <person name="Ye C.Y."/>
            <person name="Mauro-Herrera M."/>
            <person name="Wang L."/>
            <person name="Li P."/>
            <person name="Sharma M."/>
            <person name="Sharma R."/>
            <person name="Ronald P.C."/>
            <person name="Panaud O."/>
            <person name="Kellogg E.A."/>
            <person name="Brutnell T.P."/>
            <person name="Doust A.N."/>
            <person name="Tuskan G.A."/>
            <person name="Rokhsar D."/>
            <person name="Devos K.M."/>
        </authorList>
    </citation>
    <scope>NUCLEOTIDE SEQUENCE [LARGE SCALE GENOMIC DNA]</scope>
    <source>
        <strain evidence="4">Yugu1</strain>
    </source>
</reference>
<accession>A0A368PXF5</accession>
<dbReference type="GO" id="GO:0006950">
    <property type="term" value="P:response to stress"/>
    <property type="evidence" value="ECO:0007669"/>
    <property type="project" value="UniProtKB-ARBA"/>
</dbReference>
<organism evidence="4">
    <name type="scientific">Setaria italica</name>
    <name type="common">Foxtail millet</name>
    <name type="synonym">Panicum italicum</name>
    <dbReference type="NCBI Taxonomy" id="4555"/>
    <lineage>
        <taxon>Eukaryota</taxon>
        <taxon>Viridiplantae</taxon>
        <taxon>Streptophyta</taxon>
        <taxon>Embryophyta</taxon>
        <taxon>Tracheophyta</taxon>
        <taxon>Spermatophyta</taxon>
        <taxon>Magnoliopsida</taxon>
        <taxon>Liliopsida</taxon>
        <taxon>Poales</taxon>
        <taxon>Poaceae</taxon>
        <taxon>PACMAD clade</taxon>
        <taxon>Panicoideae</taxon>
        <taxon>Panicodae</taxon>
        <taxon>Paniceae</taxon>
        <taxon>Cenchrinae</taxon>
        <taxon>Setaria</taxon>
    </lineage>
</organism>
<dbReference type="PANTHER" id="PTHR33172:SF103">
    <property type="entry name" value="PROTEIN OXIDATIVE STRESS 3"/>
    <property type="match status" value="1"/>
</dbReference>
<dbReference type="InterPro" id="IPR051992">
    <property type="entry name" value="OxStress_Response_Reg"/>
</dbReference>
<dbReference type="STRING" id="4555.A0A368PXF5"/>
<dbReference type="PANTHER" id="PTHR33172">
    <property type="entry name" value="OS08G0516900 PROTEIN"/>
    <property type="match status" value="1"/>
</dbReference>
<protein>
    <submittedName>
        <fullName evidence="4">Uncharacterized protein</fullName>
    </submittedName>
</protein>
<dbReference type="GO" id="GO:0005634">
    <property type="term" value="C:nucleus"/>
    <property type="evidence" value="ECO:0007669"/>
    <property type="project" value="UniProtKB-SubCell"/>
</dbReference>
<comment type="subcellular location">
    <subcellularLocation>
        <location evidence="1">Nucleus</location>
    </subcellularLocation>
</comment>
<name>A0A368PXF5_SETIT</name>
<keyword evidence="2" id="KW-0539">Nucleus</keyword>
<evidence type="ECO:0000256" key="2">
    <source>
        <dbReference type="ARBA" id="ARBA00023242"/>
    </source>
</evidence>
<sequence>MEAAYYLFRSGRPEAATACEEQEEDIGSPSESSESSSPSTSGESSELDDDASSSSSTTGSDRFEMSGHMTELPFKRGLSRFFDGKSQSFASLAAVGLLFMLFLRHSVRPGRTLPPPRQ</sequence>
<reference evidence="4" key="2">
    <citation type="submission" date="2015-07" db="EMBL/GenBank/DDBJ databases">
        <authorList>
            <person name="Noorani M."/>
        </authorList>
    </citation>
    <scope>NUCLEOTIDE SEQUENCE</scope>
    <source>
        <strain evidence="4">Yugu1</strain>
    </source>
</reference>
<proteinExistence type="predicted"/>
<evidence type="ECO:0000256" key="1">
    <source>
        <dbReference type="ARBA" id="ARBA00004123"/>
    </source>
</evidence>
<feature type="compositionally biased region" description="Low complexity" evidence="3">
    <location>
        <begin position="27"/>
        <end position="44"/>
    </location>
</feature>
<dbReference type="OrthoDB" id="694201at2759"/>
<evidence type="ECO:0000256" key="3">
    <source>
        <dbReference type="SAM" id="MobiDB-lite"/>
    </source>
</evidence>
<evidence type="ECO:0000313" key="4">
    <source>
        <dbReference type="EMBL" id="RCV09670.1"/>
    </source>
</evidence>